<dbReference type="InterPro" id="IPR038148">
    <property type="entry name" value="Tn1545/Tn916_Xis"/>
</dbReference>
<sequence>MERQQDCKVIEMFNRKKNGKFMTPHELAAEYGLGINKTYELVNCKGFPCIRNGRKYLIIRSKVDEFFENSIGLEF</sequence>
<dbReference type="Gene3D" id="3.90.105.50">
    <property type="match status" value="1"/>
</dbReference>
<keyword evidence="3" id="KW-1185">Reference proteome</keyword>
<feature type="domain" description="Helix-turn-helix" evidence="1">
    <location>
        <begin position="21"/>
        <end position="69"/>
    </location>
</feature>
<gene>
    <name evidence="2" type="ORF">QOZ92_001567</name>
</gene>
<name>A0ABU0MZV8_9FIRM</name>
<evidence type="ECO:0000313" key="3">
    <source>
        <dbReference type="Proteomes" id="UP001232584"/>
    </source>
</evidence>
<comment type="caution">
    <text evidence="2">The sequence shown here is derived from an EMBL/GenBank/DDBJ whole genome shotgun (WGS) entry which is preliminary data.</text>
</comment>
<reference evidence="2 3" key="1">
    <citation type="submission" date="2023-07" db="EMBL/GenBank/DDBJ databases">
        <title>Genomic Encyclopedia of Type Strains, Phase IV (KMG-IV): sequencing the most valuable type-strain genomes for metagenomic binning, comparative biology and taxonomic classification.</title>
        <authorList>
            <person name="Goeker M."/>
        </authorList>
    </citation>
    <scope>NUCLEOTIDE SEQUENCE [LARGE SCALE GENOMIC DNA]</scope>
    <source>
        <strain evidence="2 3">DSM 15049</strain>
    </source>
</reference>
<evidence type="ECO:0000313" key="2">
    <source>
        <dbReference type="EMBL" id="MDQ0556453.1"/>
    </source>
</evidence>
<proteinExistence type="predicted"/>
<dbReference type="RefSeq" id="WP_307505650.1">
    <property type="nucleotide sequence ID" value="NZ_BAAACE010000021.1"/>
</dbReference>
<organism evidence="2 3">
    <name type="scientific">Paraclostridium ghonii</name>
    <dbReference type="NCBI Taxonomy" id="29358"/>
    <lineage>
        <taxon>Bacteria</taxon>
        <taxon>Bacillati</taxon>
        <taxon>Bacillota</taxon>
        <taxon>Clostridia</taxon>
        <taxon>Peptostreptococcales</taxon>
        <taxon>Peptostreptococcaceae</taxon>
        <taxon>Paraclostridium</taxon>
    </lineage>
</organism>
<protein>
    <submittedName>
        <fullName evidence="2">Excisionase family DNA binding protein</fullName>
    </submittedName>
</protein>
<dbReference type="InterPro" id="IPR041657">
    <property type="entry name" value="HTH_17"/>
</dbReference>
<accession>A0ABU0MZV8</accession>
<dbReference type="Proteomes" id="UP001232584">
    <property type="component" value="Unassembled WGS sequence"/>
</dbReference>
<dbReference type="EMBL" id="JAUSWG010000005">
    <property type="protein sequence ID" value="MDQ0556453.1"/>
    <property type="molecule type" value="Genomic_DNA"/>
</dbReference>
<evidence type="ECO:0000259" key="1">
    <source>
        <dbReference type="Pfam" id="PF12728"/>
    </source>
</evidence>
<dbReference type="Pfam" id="PF12728">
    <property type="entry name" value="HTH_17"/>
    <property type="match status" value="1"/>
</dbReference>